<keyword evidence="6 7" id="KW-0472">Membrane</keyword>
<dbReference type="GO" id="GO:0016887">
    <property type="term" value="F:ATP hydrolysis activity"/>
    <property type="evidence" value="ECO:0007669"/>
    <property type="project" value="InterPro"/>
</dbReference>
<evidence type="ECO:0000256" key="2">
    <source>
        <dbReference type="ARBA" id="ARBA00022692"/>
    </source>
</evidence>
<dbReference type="GO" id="GO:0005886">
    <property type="term" value="C:plasma membrane"/>
    <property type="evidence" value="ECO:0007669"/>
    <property type="project" value="UniProtKB-SubCell"/>
</dbReference>
<dbReference type="InterPro" id="IPR027417">
    <property type="entry name" value="P-loop_NTPase"/>
</dbReference>
<feature type="domain" description="ABC transmembrane type-1" evidence="9">
    <location>
        <begin position="31"/>
        <end position="323"/>
    </location>
</feature>
<keyword evidence="3" id="KW-0547">Nucleotide-binding</keyword>
<dbReference type="SMART" id="SM00382">
    <property type="entry name" value="AAA"/>
    <property type="match status" value="1"/>
</dbReference>
<comment type="subcellular location">
    <subcellularLocation>
        <location evidence="1">Cell membrane</location>
        <topology evidence="1">Multi-pass membrane protein</topology>
    </subcellularLocation>
</comment>
<gene>
    <name evidence="10" type="ORF">SAMN02746066_04379</name>
</gene>
<dbReference type="InterPro" id="IPR011527">
    <property type="entry name" value="ABC1_TM_dom"/>
</dbReference>
<dbReference type="Gene3D" id="1.20.1560.10">
    <property type="entry name" value="ABC transporter type 1, transmembrane domain"/>
    <property type="match status" value="1"/>
</dbReference>
<keyword evidence="11" id="KW-1185">Reference proteome</keyword>
<proteinExistence type="predicted"/>
<dbReference type="Proteomes" id="UP000184038">
    <property type="component" value="Unassembled WGS sequence"/>
</dbReference>
<feature type="transmembrane region" description="Helical" evidence="7">
    <location>
        <begin position="67"/>
        <end position="90"/>
    </location>
</feature>
<dbReference type="CDD" id="cd03228">
    <property type="entry name" value="ABCC_MRP_Like"/>
    <property type="match status" value="1"/>
</dbReference>
<keyword evidence="4 10" id="KW-0067">ATP-binding</keyword>
<reference evidence="10 11" key="1">
    <citation type="submission" date="2016-11" db="EMBL/GenBank/DDBJ databases">
        <authorList>
            <person name="Jaros S."/>
            <person name="Januszkiewicz K."/>
            <person name="Wedrychowicz H."/>
        </authorList>
    </citation>
    <scope>NUCLEOTIDE SEQUENCE [LARGE SCALE GENOMIC DNA]</scope>
    <source>
        <strain evidence="10 11">DSM 15930</strain>
    </source>
</reference>
<dbReference type="Pfam" id="PF00005">
    <property type="entry name" value="ABC_tran"/>
    <property type="match status" value="1"/>
</dbReference>
<evidence type="ECO:0000313" key="11">
    <source>
        <dbReference type="Proteomes" id="UP000184038"/>
    </source>
</evidence>
<dbReference type="SUPFAM" id="SSF90123">
    <property type="entry name" value="ABC transporter transmembrane region"/>
    <property type="match status" value="1"/>
</dbReference>
<dbReference type="STRING" id="1120996.SAMN02746066_04379"/>
<evidence type="ECO:0000313" key="10">
    <source>
        <dbReference type="EMBL" id="SHN01498.1"/>
    </source>
</evidence>
<keyword evidence="5 7" id="KW-1133">Transmembrane helix</keyword>
<protein>
    <submittedName>
        <fullName evidence="10">ATP-binding cassette, subfamily C</fullName>
    </submittedName>
</protein>
<dbReference type="InterPro" id="IPR017871">
    <property type="entry name" value="ABC_transporter-like_CS"/>
</dbReference>
<dbReference type="InterPro" id="IPR003439">
    <property type="entry name" value="ABC_transporter-like_ATP-bd"/>
</dbReference>
<evidence type="ECO:0000256" key="6">
    <source>
        <dbReference type="ARBA" id="ARBA00023136"/>
    </source>
</evidence>
<organism evidence="10 11">
    <name type="scientific">Anaerosporobacter mobilis DSM 15930</name>
    <dbReference type="NCBI Taxonomy" id="1120996"/>
    <lineage>
        <taxon>Bacteria</taxon>
        <taxon>Bacillati</taxon>
        <taxon>Bacillota</taxon>
        <taxon>Clostridia</taxon>
        <taxon>Lachnospirales</taxon>
        <taxon>Lachnospiraceae</taxon>
        <taxon>Anaerosporobacter</taxon>
    </lineage>
</organism>
<evidence type="ECO:0000259" key="9">
    <source>
        <dbReference type="PROSITE" id="PS50929"/>
    </source>
</evidence>
<feature type="transmembrane region" description="Helical" evidence="7">
    <location>
        <begin position="156"/>
        <end position="188"/>
    </location>
</feature>
<keyword evidence="2 7" id="KW-0812">Transmembrane</keyword>
<dbReference type="GO" id="GO:0015421">
    <property type="term" value="F:ABC-type oligopeptide transporter activity"/>
    <property type="evidence" value="ECO:0007669"/>
    <property type="project" value="TreeGrafter"/>
</dbReference>
<dbReference type="SUPFAM" id="SSF52540">
    <property type="entry name" value="P-loop containing nucleoside triphosphate hydrolases"/>
    <property type="match status" value="1"/>
</dbReference>
<feature type="transmembrane region" description="Helical" evidence="7">
    <location>
        <begin position="21"/>
        <end position="47"/>
    </location>
</feature>
<dbReference type="InterPro" id="IPR003593">
    <property type="entry name" value="AAA+_ATPase"/>
</dbReference>
<feature type="domain" description="ABC transporter" evidence="8">
    <location>
        <begin position="355"/>
        <end position="595"/>
    </location>
</feature>
<dbReference type="PROSITE" id="PS00211">
    <property type="entry name" value="ABC_TRANSPORTER_1"/>
    <property type="match status" value="1"/>
</dbReference>
<dbReference type="EMBL" id="FRCP01000027">
    <property type="protein sequence ID" value="SHN01498.1"/>
    <property type="molecule type" value="Genomic_DNA"/>
</dbReference>
<evidence type="ECO:0000256" key="5">
    <source>
        <dbReference type="ARBA" id="ARBA00022989"/>
    </source>
</evidence>
<dbReference type="AlphaFoldDB" id="A0A1M7NCY1"/>
<dbReference type="PROSITE" id="PS50893">
    <property type="entry name" value="ABC_TRANSPORTER_2"/>
    <property type="match status" value="1"/>
</dbReference>
<dbReference type="Gene3D" id="3.40.50.300">
    <property type="entry name" value="P-loop containing nucleotide triphosphate hydrolases"/>
    <property type="match status" value="1"/>
</dbReference>
<dbReference type="PANTHER" id="PTHR43394">
    <property type="entry name" value="ATP-DEPENDENT PERMEASE MDL1, MITOCHONDRIAL"/>
    <property type="match status" value="1"/>
</dbReference>
<evidence type="ECO:0000256" key="4">
    <source>
        <dbReference type="ARBA" id="ARBA00022840"/>
    </source>
</evidence>
<dbReference type="InterPro" id="IPR039421">
    <property type="entry name" value="Type_1_exporter"/>
</dbReference>
<name>A0A1M7NCY1_9FIRM</name>
<dbReference type="PROSITE" id="PS50929">
    <property type="entry name" value="ABC_TM1F"/>
    <property type="match status" value="1"/>
</dbReference>
<evidence type="ECO:0000256" key="3">
    <source>
        <dbReference type="ARBA" id="ARBA00022741"/>
    </source>
</evidence>
<accession>A0A1M7NCY1</accession>
<sequence length="604" mass="67829">MYVSMRQGNNKEVKKIKKVFALAWGISPLYIILLIMNSLIGAMQIVANVVLPKYLIDELVTSRNTGSLLYIGGAIVLSNLIFSFLGKLMTRNLAIQNRYMNEKMNQALGIKIMNVDYSYLENPYYLDLKERAAFACTNQSAVYNLINNSADLLKSLVTLFSMVAVMLTLGPVLFLVSAVTIILTVVVLTSFSSYQVRFFEKIIPVNRKYGYYLGLGYSEDEIQKDARLYGMEPMLLSRVVNYTNEFMGEFNKYYKKQGKIRGAVNIIANLQAALTYGYVGIRVVTKQFGKQIGLGSFMMYVNASIQFTATFRTLTDNIVGTKQMLDYLDPFLELMDLPEVKQEGDIPFEGDIESVCFEHVTFCYPGSEKEVLSDLSFQINKGEKISIVGLNGAGKTTLIKLICRLYHPTSGKILINGKDIFDYDYDSYIKNIAAVFQDYKLFAFSLLENITSKDKERVDKGEVNEIVKEVGLEEKIEELPNGLDSLYGKAYDVNGIELSGGQSQKVAIARALYKNASMVIMDEPTSALDPLAEADIYHNFNNMVSNKTAIYISHRMSSSVFCDRILVLDGGSVSDFDSHENLMKKGESLYCKLFKAQAENYSEA</sequence>
<evidence type="ECO:0000256" key="1">
    <source>
        <dbReference type="ARBA" id="ARBA00004651"/>
    </source>
</evidence>
<evidence type="ECO:0000259" key="8">
    <source>
        <dbReference type="PROSITE" id="PS50893"/>
    </source>
</evidence>
<dbReference type="PANTHER" id="PTHR43394:SF1">
    <property type="entry name" value="ATP-BINDING CASSETTE SUB-FAMILY B MEMBER 10, MITOCHONDRIAL"/>
    <property type="match status" value="1"/>
</dbReference>
<dbReference type="GO" id="GO:0005524">
    <property type="term" value="F:ATP binding"/>
    <property type="evidence" value="ECO:0007669"/>
    <property type="project" value="UniProtKB-KW"/>
</dbReference>
<evidence type="ECO:0000256" key="7">
    <source>
        <dbReference type="SAM" id="Phobius"/>
    </source>
</evidence>
<dbReference type="InterPro" id="IPR036640">
    <property type="entry name" value="ABC1_TM_sf"/>
</dbReference>